<feature type="signal peptide" evidence="20">
    <location>
        <begin position="1"/>
        <end position="25"/>
    </location>
</feature>
<dbReference type="GO" id="GO:0004674">
    <property type="term" value="F:protein serine/threonine kinase activity"/>
    <property type="evidence" value="ECO:0007669"/>
    <property type="project" value="UniProtKB-KW"/>
</dbReference>
<evidence type="ECO:0000256" key="5">
    <source>
        <dbReference type="ARBA" id="ARBA00022553"/>
    </source>
</evidence>
<dbReference type="InterPro" id="IPR000719">
    <property type="entry name" value="Prot_kinase_dom"/>
</dbReference>
<dbReference type="Pfam" id="PF00069">
    <property type="entry name" value="Pkinase"/>
    <property type="match status" value="1"/>
</dbReference>
<comment type="caution">
    <text evidence="22">The sequence shown here is derived from an EMBL/GenBank/DDBJ whole genome shotgun (WGS) entry which is preliminary data.</text>
</comment>
<evidence type="ECO:0000313" key="23">
    <source>
        <dbReference type="Proteomes" id="UP000290289"/>
    </source>
</evidence>
<dbReference type="SUPFAM" id="SSF56112">
    <property type="entry name" value="Protein kinase-like (PK-like)"/>
    <property type="match status" value="1"/>
</dbReference>
<evidence type="ECO:0000256" key="13">
    <source>
        <dbReference type="ARBA" id="ARBA00022840"/>
    </source>
</evidence>
<keyword evidence="11 18" id="KW-0547">Nucleotide-binding</keyword>
<evidence type="ECO:0000259" key="21">
    <source>
        <dbReference type="PROSITE" id="PS50011"/>
    </source>
</evidence>
<comment type="subcellular location">
    <subcellularLocation>
        <location evidence="1">Membrane</location>
        <topology evidence="1">Single-pass type I membrane protein</topology>
    </subcellularLocation>
</comment>
<evidence type="ECO:0000256" key="9">
    <source>
        <dbReference type="ARBA" id="ARBA00022729"/>
    </source>
</evidence>
<evidence type="ECO:0000256" key="17">
    <source>
        <dbReference type="ARBA" id="ARBA00023180"/>
    </source>
</evidence>
<name>A0A498JK66_MALDO</name>
<dbReference type="STRING" id="3750.A0A498JK66"/>
<feature type="chain" id="PRO_5019807453" description="non-specific serine/threonine protein kinase" evidence="20">
    <location>
        <begin position="26"/>
        <end position="564"/>
    </location>
</feature>
<keyword evidence="14 19" id="KW-1133">Transmembrane helix</keyword>
<evidence type="ECO:0000256" key="1">
    <source>
        <dbReference type="ARBA" id="ARBA00004479"/>
    </source>
</evidence>
<dbReference type="InterPro" id="IPR032675">
    <property type="entry name" value="LRR_dom_sf"/>
</dbReference>
<evidence type="ECO:0000256" key="20">
    <source>
        <dbReference type="SAM" id="SignalP"/>
    </source>
</evidence>
<dbReference type="PANTHER" id="PTHR45974">
    <property type="entry name" value="RECEPTOR-LIKE PROTEIN 55"/>
    <property type="match status" value="1"/>
</dbReference>
<dbReference type="FunFam" id="1.10.510.10:FF:000146">
    <property type="entry name" value="LRR receptor-like serine/threonine-protein kinase IOS1"/>
    <property type="match status" value="1"/>
</dbReference>
<dbReference type="InterPro" id="IPR011009">
    <property type="entry name" value="Kinase-like_dom_sf"/>
</dbReference>
<keyword evidence="4" id="KW-0723">Serine/threonine-protein kinase</keyword>
<sequence length="564" mass="62650">MKKGLLVWVFSVISAAIFSSHCSLALSPDGLALLEIKSTLNDSRNVLSDWQDSDESPCKWTGITCHPQDLRVISINLPYMQLGGTISPSIGKLSRLQRLALHQNSLHGNIPNEITNCAELRALYLRANYLQGGIPSDIGNLSYLTILDLSSNLLKGAIPSSIGRLSKLHSLNLSTNFFSGEIPDVGVLSTFVPSKRSSHYIKGVLIGAMSALGFAFLILLTFLWVRLPSKKERVTKKYTEVKKQVNQEASTKLITFHGDMPYPSSEIIEKLESLDEEDVVGSGGFGTVYRMVMNDCGTFAVKRIDRSREGCDQVFERELEILGSIKHINLVNLRGYCRLPVSKLLIYDYLAMGSLDDFLHEQGMEERPLNWNARLKIALGSARGIAYLHHDCSPKIVHRDIKSSNILLNENLDPHVSDFGLAKLLVDEDAHVTTVVAGTFGYLAPEYLQSGRATQKSDVYSFGVLLLELVTGKRPTDPTFVKRGLNVVGWMNTQLKENRLHEVVDKRCKDADAETVEAILEIAARCTDANPDDRPSMNQVLQLLEQEVMSPCPSDFYESHSDHC</sequence>
<keyword evidence="9 20" id="KW-0732">Signal</keyword>
<dbReference type="PANTHER" id="PTHR45974:SF28">
    <property type="entry name" value="LEUCINE-RICH REPEAT PROTEIN KINASE FAMILY PROTEIN"/>
    <property type="match status" value="1"/>
</dbReference>
<dbReference type="Pfam" id="PF08263">
    <property type="entry name" value="LRRNT_2"/>
    <property type="match status" value="1"/>
</dbReference>
<evidence type="ECO:0000256" key="2">
    <source>
        <dbReference type="ARBA" id="ARBA00008684"/>
    </source>
</evidence>
<evidence type="ECO:0000256" key="7">
    <source>
        <dbReference type="ARBA" id="ARBA00022679"/>
    </source>
</evidence>
<keyword evidence="5" id="KW-0597">Phosphoprotein</keyword>
<dbReference type="PROSITE" id="PS50011">
    <property type="entry name" value="PROTEIN_KINASE_DOM"/>
    <property type="match status" value="1"/>
</dbReference>
<dbReference type="GO" id="GO:0016020">
    <property type="term" value="C:membrane"/>
    <property type="evidence" value="ECO:0007669"/>
    <property type="project" value="UniProtKB-SubCell"/>
</dbReference>
<evidence type="ECO:0000313" key="22">
    <source>
        <dbReference type="EMBL" id="RXH96319.1"/>
    </source>
</evidence>
<dbReference type="Pfam" id="PF00560">
    <property type="entry name" value="LRR_1"/>
    <property type="match status" value="2"/>
</dbReference>
<feature type="transmembrane region" description="Helical" evidence="19">
    <location>
        <begin position="204"/>
        <end position="227"/>
    </location>
</feature>
<proteinExistence type="inferred from homology"/>
<keyword evidence="23" id="KW-1185">Reference proteome</keyword>
<dbReference type="InterPro" id="IPR001611">
    <property type="entry name" value="Leu-rich_rpt"/>
</dbReference>
<evidence type="ECO:0000256" key="8">
    <source>
        <dbReference type="ARBA" id="ARBA00022692"/>
    </source>
</evidence>
<dbReference type="InterPro" id="IPR017441">
    <property type="entry name" value="Protein_kinase_ATP_BS"/>
</dbReference>
<comment type="similarity">
    <text evidence="2">Belongs to the protein kinase superfamily. Ser/Thr protein kinase family.</text>
</comment>
<dbReference type="Gene3D" id="1.10.510.10">
    <property type="entry name" value="Transferase(Phosphotransferase) domain 1"/>
    <property type="match status" value="1"/>
</dbReference>
<organism evidence="22 23">
    <name type="scientific">Malus domestica</name>
    <name type="common">Apple</name>
    <name type="synonym">Pyrus malus</name>
    <dbReference type="NCBI Taxonomy" id="3750"/>
    <lineage>
        <taxon>Eukaryota</taxon>
        <taxon>Viridiplantae</taxon>
        <taxon>Streptophyta</taxon>
        <taxon>Embryophyta</taxon>
        <taxon>Tracheophyta</taxon>
        <taxon>Spermatophyta</taxon>
        <taxon>Magnoliopsida</taxon>
        <taxon>eudicotyledons</taxon>
        <taxon>Gunneridae</taxon>
        <taxon>Pentapetalae</taxon>
        <taxon>rosids</taxon>
        <taxon>fabids</taxon>
        <taxon>Rosales</taxon>
        <taxon>Rosaceae</taxon>
        <taxon>Amygdaloideae</taxon>
        <taxon>Maleae</taxon>
        <taxon>Malus</taxon>
    </lineage>
</organism>
<dbReference type="SMART" id="SM00220">
    <property type="entry name" value="S_TKc"/>
    <property type="match status" value="1"/>
</dbReference>
<evidence type="ECO:0000256" key="10">
    <source>
        <dbReference type="ARBA" id="ARBA00022737"/>
    </source>
</evidence>
<evidence type="ECO:0000256" key="18">
    <source>
        <dbReference type="PROSITE-ProRule" id="PRU10141"/>
    </source>
</evidence>
<dbReference type="AlphaFoldDB" id="A0A498JK66"/>
<reference evidence="22 23" key="1">
    <citation type="submission" date="2018-10" db="EMBL/GenBank/DDBJ databases">
        <title>A high-quality apple genome assembly.</title>
        <authorList>
            <person name="Hu J."/>
        </authorList>
    </citation>
    <scope>NUCLEOTIDE SEQUENCE [LARGE SCALE GENOMIC DNA]</scope>
    <source>
        <strain evidence="23">cv. HFTH1</strain>
        <tissue evidence="22">Young leaf</tissue>
    </source>
</reference>
<feature type="domain" description="Protein kinase" evidence="21">
    <location>
        <begin position="274"/>
        <end position="549"/>
    </location>
</feature>
<evidence type="ECO:0000256" key="11">
    <source>
        <dbReference type="ARBA" id="ARBA00022741"/>
    </source>
</evidence>
<dbReference type="GO" id="GO:0005524">
    <property type="term" value="F:ATP binding"/>
    <property type="evidence" value="ECO:0007669"/>
    <property type="project" value="UniProtKB-UniRule"/>
</dbReference>
<evidence type="ECO:0000256" key="3">
    <source>
        <dbReference type="ARBA" id="ARBA00012513"/>
    </source>
</evidence>
<keyword evidence="15 19" id="KW-0472">Membrane</keyword>
<evidence type="ECO:0000256" key="12">
    <source>
        <dbReference type="ARBA" id="ARBA00022777"/>
    </source>
</evidence>
<gene>
    <name evidence="22" type="ORF">DVH24_008823</name>
</gene>
<keyword evidence="17" id="KW-0325">Glycoprotein</keyword>
<evidence type="ECO:0000256" key="15">
    <source>
        <dbReference type="ARBA" id="ARBA00023136"/>
    </source>
</evidence>
<dbReference type="PROSITE" id="PS00108">
    <property type="entry name" value="PROTEIN_KINASE_ST"/>
    <property type="match status" value="1"/>
</dbReference>
<evidence type="ECO:0000256" key="16">
    <source>
        <dbReference type="ARBA" id="ARBA00023170"/>
    </source>
</evidence>
<keyword evidence="7" id="KW-0808">Transferase</keyword>
<dbReference type="Gene3D" id="3.30.200.20">
    <property type="entry name" value="Phosphorylase Kinase, domain 1"/>
    <property type="match status" value="1"/>
</dbReference>
<feature type="binding site" evidence="18">
    <location>
        <position position="302"/>
    </location>
    <ligand>
        <name>ATP</name>
        <dbReference type="ChEBI" id="CHEBI:30616"/>
    </ligand>
</feature>
<keyword evidence="10" id="KW-0677">Repeat</keyword>
<dbReference type="InterPro" id="IPR008271">
    <property type="entry name" value="Ser/Thr_kinase_AS"/>
</dbReference>
<dbReference type="EMBL" id="RDQH01000332">
    <property type="protein sequence ID" value="RXH96319.1"/>
    <property type="molecule type" value="Genomic_DNA"/>
</dbReference>
<evidence type="ECO:0000256" key="4">
    <source>
        <dbReference type="ARBA" id="ARBA00022527"/>
    </source>
</evidence>
<dbReference type="Proteomes" id="UP000290289">
    <property type="component" value="Chromosome 6"/>
</dbReference>
<keyword evidence="12" id="KW-0418">Kinase</keyword>
<keyword evidence="8 19" id="KW-0812">Transmembrane</keyword>
<dbReference type="Gene3D" id="3.80.10.10">
    <property type="entry name" value="Ribonuclease Inhibitor"/>
    <property type="match status" value="1"/>
</dbReference>
<dbReference type="PROSITE" id="PS00107">
    <property type="entry name" value="PROTEIN_KINASE_ATP"/>
    <property type="match status" value="1"/>
</dbReference>
<accession>A0A498JK66</accession>
<keyword evidence="13 18" id="KW-0067">ATP-binding</keyword>
<keyword evidence="16" id="KW-0675">Receptor</keyword>
<dbReference type="SUPFAM" id="SSF52058">
    <property type="entry name" value="L domain-like"/>
    <property type="match status" value="1"/>
</dbReference>
<protein>
    <recommendedName>
        <fullName evidence="3">non-specific serine/threonine protein kinase</fullName>
        <ecNumber evidence="3">2.7.11.1</ecNumber>
    </recommendedName>
</protein>
<dbReference type="FunFam" id="3.80.10.10:FF:000101">
    <property type="entry name" value="LRR receptor-like serine/threonine-protein kinase ERECTA"/>
    <property type="match status" value="1"/>
</dbReference>
<evidence type="ECO:0000256" key="14">
    <source>
        <dbReference type="ARBA" id="ARBA00022989"/>
    </source>
</evidence>
<keyword evidence="6" id="KW-0433">Leucine-rich repeat</keyword>
<dbReference type="EC" id="2.7.11.1" evidence="3"/>
<dbReference type="InterPro" id="IPR013210">
    <property type="entry name" value="LRR_N_plant-typ"/>
</dbReference>
<evidence type="ECO:0000256" key="6">
    <source>
        <dbReference type="ARBA" id="ARBA00022614"/>
    </source>
</evidence>
<evidence type="ECO:0000256" key="19">
    <source>
        <dbReference type="SAM" id="Phobius"/>
    </source>
</evidence>